<feature type="non-terminal residue" evidence="2">
    <location>
        <position position="1"/>
    </location>
</feature>
<feature type="transmembrane region" description="Helical" evidence="1">
    <location>
        <begin position="13"/>
        <end position="35"/>
    </location>
</feature>
<dbReference type="Gramene" id="OMO90963">
    <property type="protein sequence ID" value="OMO90963"/>
    <property type="gene ID" value="CCACVL1_07241"/>
</dbReference>
<dbReference type="EMBL" id="AWWV01008381">
    <property type="protein sequence ID" value="OMO90963.1"/>
    <property type="molecule type" value="Genomic_DNA"/>
</dbReference>
<evidence type="ECO:0000313" key="2">
    <source>
        <dbReference type="EMBL" id="OMO90963.1"/>
    </source>
</evidence>
<dbReference type="Proteomes" id="UP000188268">
    <property type="component" value="Unassembled WGS sequence"/>
</dbReference>
<gene>
    <name evidence="2" type="ORF">CCACVL1_07241</name>
</gene>
<reference evidence="2 3" key="1">
    <citation type="submission" date="2013-09" db="EMBL/GenBank/DDBJ databases">
        <title>Corchorus capsularis genome sequencing.</title>
        <authorList>
            <person name="Alam M."/>
            <person name="Haque M.S."/>
            <person name="Islam M.S."/>
            <person name="Emdad E.M."/>
            <person name="Islam M.M."/>
            <person name="Ahmed B."/>
            <person name="Halim A."/>
            <person name="Hossen Q.M.M."/>
            <person name="Hossain M.Z."/>
            <person name="Ahmed R."/>
            <person name="Khan M.M."/>
            <person name="Islam R."/>
            <person name="Rashid M.M."/>
            <person name="Khan S.A."/>
            <person name="Rahman M.S."/>
            <person name="Alam M."/>
        </authorList>
    </citation>
    <scope>NUCLEOTIDE SEQUENCE [LARGE SCALE GENOMIC DNA]</scope>
    <source>
        <strain evidence="3">cv. CVL-1</strain>
        <tissue evidence="2">Whole seedling</tissue>
    </source>
</reference>
<keyword evidence="1" id="KW-1133">Transmembrane helix</keyword>
<comment type="caution">
    <text evidence="2">The sequence shown here is derived from an EMBL/GenBank/DDBJ whole genome shotgun (WGS) entry which is preliminary data.</text>
</comment>
<protein>
    <submittedName>
        <fullName evidence="2">Uncharacterized protein</fullName>
    </submittedName>
</protein>
<evidence type="ECO:0000313" key="3">
    <source>
        <dbReference type="Proteomes" id="UP000188268"/>
    </source>
</evidence>
<dbReference type="AlphaFoldDB" id="A0A1R3J7Z1"/>
<name>A0A1R3J7Z1_COCAP</name>
<evidence type="ECO:0000256" key="1">
    <source>
        <dbReference type="SAM" id="Phobius"/>
    </source>
</evidence>
<keyword evidence="3" id="KW-1185">Reference proteome</keyword>
<proteinExistence type="predicted"/>
<sequence length="37" mass="4007">GCLEESKHNNADAIIILQIVLVVAIAAQPHATWLLQL</sequence>
<keyword evidence="1" id="KW-0472">Membrane</keyword>
<organism evidence="2 3">
    <name type="scientific">Corchorus capsularis</name>
    <name type="common">Jute</name>
    <dbReference type="NCBI Taxonomy" id="210143"/>
    <lineage>
        <taxon>Eukaryota</taxon>
        <taxon>Viridiplantae</taxon>
        <taxon>Streptophyta</taxon>
        <taxon>Embryophyta</taxon>
        <taxon>Tracheophyta</taxon>
        <taxon>Spermatophyta</taxon>
        <taxon>Magnoliopsida</taxon>
        <taxon>eudicotyledons</taxon>
        <taxon>Gunneridae</taxon>
        <taxon>Pentapetalae</taxon>
        <taxon>rosids</taxon>
        <taxon>malvids</taxon>
        <taxon>Malvales</taxon>
        <taxon>Malvaceae</taxon>
        <taxon>Grewioideae</taxon>
        <taxon>Apeibeae</taxon>
        <taxon>Corchorus</taxon>
    </lineage>
</organism>
<accession>A0A1R3J7Z1</accession>
<keyword evidence="1" id="KW-0812">Transmembrane</keyword>